<dbReference type="PANTHER" id="PTHR47204:SF1">
    <property type="entry name" value="RIBONUCLEASE H2 SUBUNIT C"/>
    <property type="match status" value="1"/>
</dbReference>
<feature type="compositionally biased region" description="Acidic residues" evidence="1">
    <location>
        <begin position="84"/>
        <end position="97"/>
    </location>
</feature>
<dbReference type="Proteomes" id="UP000800096">
    <property type="component" value="Unassembled WGS sequence"/>
</dbReference>
<dbReference type="Gene3D" id="2.40.128.680">
    <property type="match status" value="1"/>
</dbReference>
<dbReference type="Pfam" id="PF08615">
    <property type="entry name" value="RNase_H2_suC"/>
    <property type="match status" value="1"/>
</dbReference>
<keyword evidence="3" id="KW-1185">Reference proteome</keyword>
<dbReference type="CDD" id="cd09271">
    <property type="entry name" value="RNase_H2-C"/>
    <property type="match status" value="1"/>
</dbReference>
<dbReference type="GO" id="GO:0032299">
    <property type="term" value="C:ribonuclease H2 complex"/>
    <property type="evidence" value="ECO:0007669"/>
    <property type="project" value="InterPro"/>
</dbReference>
<evidence type="ECO:0000256" key="1">
    <source>
        <dbReference type="SAM" id="MobiDB-lite"/>
    </source>
</evidence>
<evidence type="ECO:0000313" key="2">
    <source>
        <dbReference type="EMBL" id="KAF1919565.1"/>
    </source>
</evidence>
<dbReference type="InterPro" id="IPR013924">
    <property type="entry name" value="RNase_H2_suC"/>
</dbReference>
<gene>
    <name evidence="2" type="ORF">BDU57DRAFT_426449</name>
</gene>
<proteinExistence type="predicted"/>
<protein>
    <submittedName>
        <fullName evidence="2">Ribonuclease H2, subunit C</fullName>
    </submittedName>
</protein>
<dbReference type="EMBL" id="ML979133">
    <property type="protein sequence ID" value="KAF1919565.1"/>
    <property type="molecule type" value="Genomic_DNA"/>
</dbReference>
<name>A0A6A5QV19_AMPQU</name>
<dbReference type="OrthoDB" id="6222486at2759"/>
<sequence>MLSIHPSRPRPTSTTPHLLPARINHNGRINHAQHFFAPRADDKGVLHAHFRGRHLHGTRIALPATHTGAMLRVTDKSVSRGGDGDEPLEEEGEGEGEGEGKVARQVGSFDGVVVWGHGGVVDCERDGYVRGLEEWVGWAEVMHGDCGEDV</sequence>
<feature type="non-terminal residue" evidence="2">
    <location>
        <position position="150"/>
    </location>
</feature>
<dbReference type="AlphaFoldDB" id="A0A6A5QV19"/>
<dbReference type="GO" id="GO:0006401">
    <property type="term" value="P:RNA catabolic process"/>
    <property type="evidence" value="ECO:0007669"/>
    <property type="project" value="InterPro"/>
</dbReference>
<reference evidence="2" key="1">
    <citation type="journal article" date="2020" name="Stud. Mycol.">
        <title>101 Dothideomycetes genomes: a test case for predicting lifestyles and emergence of pathogens.</title>
        <authorList>
            <person name="Haridas S."/>
            <person name="Albert R."/>
            <person name="Binder M."/>
            <person name="Bloem J."/>
            <person name="Labutti K."/>
            <person name="Salamov A."/>
            <person name="Andreopoulos B."/>
            <person name="Baker S."/>
            <person name="Barry K."/>
            <person name="Bills G."/>
            <person name="Bluhm B."/>
            <person name="Cannon C."/>
            <person name="Castanera R."/>
            <person name="Culley D."/>
            <person name="Daum C."/>
            <person name="Ezra D."/>
            <person name="Gonzalez J."/>
            <person name="Henrissat B."/>
            <person name="Kuo A."/>
            <person name="Liang C."/>
            <person name="Lipzen A."/>
            <person name="Lutzoni F."/>
            <person name="Magnuson J."/>
            <person name="Mondo S."/>
            <person name="Nolan M."/>
            <person name="Ohm R."/>
            <person name="Pangilinan J."/>
            <person name="Park H.-J."/>
            <person name="Ramirez L."/>
            <person name="Alfaro M."/>
            <person name="Sun H."/>
            <person name="Tritt A."/>
            <person name="Yoshinaga Y."/>
            <person name="Zwiers L.-H."/>
            <person name="Turgeon B."/>
            <person name="Goodwin S."/>
            <person name="Spatafora J."/>
            <person name="Crous P."/>
            <person name="Grigoriev I."/>
        </authorList>
    </citation>
    <scope>NUCLEOTIDE SEQUENCE</scope>
    <source>
        <strain evidence="2">HMLAC05119</strain>
    </source>
</reference>
<dbReference type="PANTHER" id="PTHR47204">
    <property type="entry name" value="OS02G0168900 PROTEIN"/>
    <property type="match status" value="1"/>
</dbReference>
<feature type="region of interest" description="Disordered" evidence="1">
    <location>
        <begin position="75"/>
        <end position="102"/>
    </location>
</feature>
<evidence type="ECO:0000313" key="3">
    <source>
        <dbReference type="Proteomes" id="UP000800096"/>
    </source>
</evidence>
<organism evidence="2 3">
    <name type="scientific">Ampelomyces quisqualis</name>
    <name type="common">Powdery mildew agent</name>
    <dbReference type="NCBI Taxonomy" id="50730"/>
    <lineage>
        <taxon>Eukaryota</taxon>
        <taxon>Fungi</taxon>
        <taxon>Dikarya</taxon>
        <taxon>Ascomycota</taxon>
        <taxon>Pezizomycotina</taxon>
        <taxon>Dothideomycetes</taxon>
        <taxon>Pleosporomycetidae</taxon>
        <taxon>Pleosporales</taxon>
        <taxon>Pleosporineae</taxon>
        <taxon>Phaeosphaeriaceae</taxon>
        <taxon>Ampelomyces</taxon>
    </lineage>
</organism>
<accession>A0A6A5QV19</accession>